<sequence length="300" mass="34551">MMDVLRRARARRDRRLQQQAMAATRYRQLAQQAIARRHSGTGNCEPDQLIVSLTSFPRRIDQLHLCIESLLSQSLPPDRVVLWLSRQNFPRQQQELPQTLRALCRWGLDIQFRDGDIGPYKKIIYALQDYPSSLVITVDDDILYPADLVAPLYRAWQAQPDVIHCHRGHDMLVDATGMPLDYTRWRLGQGEVEPSLNVFPTGVGGVLYFPGALHPEVTDSEQFLRLCPRADDVWLKAMSLLQGTRCAVVPGGRHWKERFLTIPGSQQTSLKRENWRQRQGNDDKLRAVFEVYDLALRLRS</sequence>
<organism evidence="1 2">
    <name type="scientific">Parahaliea aestuarii</name>
    <dbReference type="NCBI Taxonomy" id="1852021"/>
    <lineage>
        <taxon>Bacteria</taxon>
        <taxon>Pseudomonadati</taxon>
        <taxon>Pseudomonadota</taxon>
        <taxon>Gammaproteobacteria</taxon>
        <taxon>Cellvibrionales</taxon>
        <taxon>Halieaceae</taxon>
        <taxon>Parahaliea</taxon>
    </lineage>
</organism>
<reference evidence="1 2" key="1">
    <citation type="submission" date="2019-08" db="EMBL/GenBank/DDBJ databases">
        <title>Parahaliea maris sp. nov., isolated from the surface seawater.</title>
        <authorList>
            <person name="Liu Y."/>
        </authorList>
    </citation>
    <scope>NUCLEOTIDE SEQUENCE [LARGE SCALE GENOMIC DNA]</scope>
    <source>
        <strain evidence="1 2">S2-26</strain>
    </source>
</reference>
<evidence type="ECO:0008006" key="3">
    <source>
        <dbReference type="Google" id="ProtNLM"/>
    </source>
</evidence>
<accession>A0A5C8ZY45</accession>
<evidence type="ECO:0000313" key="1">
    <source>
        <dbReference type="EMBL" id="TXS92624.1"/>
    </source>
</evidence>
<gene>
    <name evidence="1" type="ORF">FVW59_09455</name>
</gene>
<dbReference type="InterPro" id="IPR029044">
    <property type="entry name" value="Nucleotide-diphossugar_trans"/>
</dbReference>
<dbReference type="RefSeq" id="WP_148063996.1">
    <property type="nucleotide sequence ID" value="NZ_VRYZ01000003.1"/>
</dbReference>
<dbReference type="Proteomes" id="UP000321933">
    <property type="component" value="Unassembled WGS sequence"/>
</dbReference>
<dbReference type="SUPFAM" id="SSF53448">
    <property type="entry name" value="Nucleotide-diphospho-sugar transferases"/>
    <property type="match status" value="1"/>
</dbReference>
<protein>
    <recommendedName>
        <fullName evidence="3">Glycosyltransferase family 2 protein</fullName>
    </recommendedName>
</protein>
<dbReference type="OrthoDB" id="5465469at2"/>
<proteinExistence type="predicted"/>
<evidence type="ECO:0000313" key="2">
    <source>
        <dbReference type="Proteomes" id="UP000321933"/>
    </source>
</evidence>
<keyword evidence="2" id="KW-1185">Reference proteome</keyword>
<dbReference type="AlphaFoldDB" id="A0A5C8ZY45"/>
<comment type="caution">
    <text evidence="1">The sequence shown here is derived from an EMBL/GenBank/DDBJ whole genome shotgun (WGS) entry which is preliminary data.</text>
</comment>
<name>A0A5C8ZY45_9GAMM</name>
<dbReference type="EMBL" id="VRYZ01000003">
    <property type="protein sequence ID" value="TXS92624.1"/>
    <property type="molecule type" value="Genomic_DNA"/>
</dbReference>
<dbReference type="Gene3D" id="3.90.550.10">
    <property type="entry name" value="Spore Coat Polysaccharide Biosynthesis Protein SpsA, Chain A"/>
    <property type="match status" value="1"/>
</dbReference>